<evidence type="ECO:0000313" key="3">
    <source>
        <dbReference type="EMBL" id="KAJ1197931.1"/>
    </source>
</evidence>
<dbReference type="InterPro" id="IPR003137">
    <property type="entry name" value="PA_domain"/>
</dbReference>
<dbReference type="Pfam" id="PF02225">
    <property type="entry name" value="PA"/>
    <property type="match status" value="1"/>
</dbReference>
<comment type="caution">
    <text evidence="3">The sequence shown here is derived from an EMBL/GenBank/DDBJ whole genome shotgun (WGS) entry which is preliminary data.</text>
</comment>
<keyword evidence="1" id="KW-0732">Signal</keyword>
<feature type="chain" id="PRO_5043978465" description="PA domain-containing protein" evidence="1">
    <location>
        <begin position="26"/>
        <end position="139"/>
    </location>
</feature>
<dbReference type="EMBL" id="JANPWB010000003">
    <property type="protein sequence ID" value="KAJ1197931.1"/>
    <property type="molecule type" value="Genomic_DNA"/>
</dbReference>
<protein>
    <recommendedName>
        <fullName evidence="2">PA domain-containing protein</fullName>
    </recommendedName>
</protein>
<gene>
    <name evidence="3" type="ORF">NDU88_001775</name>
</gene>
<dbReference type="Proteomes" id="UP001066276">
    <property type="component" value="Chromosome 2_1"/>
</dbReference>
<dbReference type="SUPFAM" id="SSF52025">
    <property type="entry name" value="PA domain"/>
    <property type="match status" value="1"/>
</dbReference>
<evidence type="ECO:0000259" key="2">
    <source>
        <dbReference type="Pfam" id="PF02225"/>
    </source>
</evidence>
<dbReference type="AlphaFoldDB" id="A0AAV7VAR9"/>
<accession>A0AAV7VAR9</accession>
<dbReference type="InterPro" id="IPR046450">
    <property type="entry name" value="PA_dom_sf"/>
</dbReference>
<evidence type="ECO:0000313" key="4">
    <source>
        <dbReference type="Proteomes" id="UP001066276"/>
    </source>
</evidence>
<dbReference type="CDD" id="cd02122">
    <property type="entry name" value="PA_GRAIL_like"/>
    <property type="match status" value="1"/>
</dbReference>
<reference evidence="3" key="1">
    <citation type="journal article" date="2022" name="bioRxiv">
        <title>Sequencing and chromosome-scale assembly of the giantPleurodeles waltlgenome.</title>
        <authorList>
            <person name="Brown T."/>
            <person name="Elewa A."/>
            <person name="Iarovenko S."/>
            <person name="Subramanian E."/>
            <person name="Araus A.J."/>
            <person name="Petzold A."/>
            <person name="Susuki M."/>
            <person name="Suzuki K.-i.T."/>
            <person name="Hayashi T."/>
            <person name="Toyoda A."/>
            <person name="Oliveira C."/>
            <person name="Osipova E."/>
            <person name="Leigh N.D."/>
            <person name="Simon A."/>
            <person name="Yun M.H."/>
        </authorList>
    </citation>
    <scope>NUCLEOTIDE SEQUENCE</scope>
    <source>
        <strain evidence="3">20211129_DDA</strain>
        <tissue evidence="3">Liver</tissue>
    </source>
</reference>
<organism evidence="3 4">
    <name type="scientific">Pleurodeles waltl</name>
    <name type="common">Iberian ribbed newt</name>
    <dbReference type="NCBI Taxonomy" id="8319"/>
    <lineage>
        <taxon>Eukaryota</taxon>
        <taxon>Metazoa</taxon>
        <taxon>Chordata</taxon>
        <taxon>Craniata</taxon>
        <taxon>Vertebrata</taxon>
        <taxon>Euteleostomi</taxon>
        <taxon>Amphibia</taxon>
        <taxon>Batrachia</taxon>
        <taxon>Caudata</taxon>
        <taxon>Salamandroidea</taxon>
        <taxon>Salamandridae</taxon>
        <taxon>Pleurodelinae</taxon>
        <taxon>Pleurodeles</taxon>
    </lineage>
</organism>
<proteinExistence type="predicted"/>
<dbReference type="Gene3D" id="3.50.30.30">
    <property type="match status" value="1"/>
</dbReference>
<sequence length="139" mass="14567">MSQAKKPSAPWLLVGVLLSAHAAAASPGNALVNVSYFSVTNNRTVVDECECGLYGLNSPMAAAQGLVAIPKSHDLKACSQSTEFSDHGPLPWIALIERGNCTFSDKINIAARQGASAVVIYNTPPGSGNQTIPMLHYGK</sequence>
<feature type="signal peptide" evidence="1">
    <location>
        <begin position="1"/>
        <end position="25"/>
    </location>
</feature>
<evidence type="ECO:0000256" key="1">
    <source>
        <dbReference type="SAM" id="SignalP"/>
    </source>
</evidence>
<feature type="domain" description="PA" evidence="2">
    <location>
        <begin position="89"/>
        <end position="128"/>
    </location>
</feature>
<keyword evidence="4" id="KW-1185">Reference proteome</keyword>
<name>A0AAV7VAR9_PLEWA</name>